<dbReference type="CDD" id="cd02165">
    <property type="entry name" value="NMNAT"/>
    <property type="match status" value="1"/>
</dbReference>
<dbReference type="NCBIfam" id="NF000841">
    <property type="entry name" value="PRK00071.1-4"/>
    <property type="match status" value="1"/>
</dbReference>
<accession>A0A285TJ36</accession>
<dbReference type="AlphaFoldDB" id="A0A285TJ36"/>
<reference evidence="13" key="1">
    <citation type="submission" date="2017-08" db="EMBL/GenBank/DDBJ databases">
        <authorList>
            <person name="Varghese N."/>
            <person name="Submissions S."/>
        </authorList>
    </citation>
    <scope>NUCLEOTIDE SEQUENCE [LARGE SCALE GENOMIC DNA]</scope>
    <source>
        <strain evidence="13">JC22</strain>
    </source>
</reference>
<evidence type="ECO:0000313" key="12">
    <source>
        <dbReference type="EMBL" id="SOC20726.1"/>
    </source>
</evidence>
<dbReference type="OrthoDB" id="5295945at2"/>
<evidence type="ECO:0000256" key="5">
    <source>
        <dbReference type="ARBA" id="ARBA00022695"/>
    </source>
</evidence>
<dbReference type="PANTHER" id="PTHR39321:SF3">
    <property type="entry name" value="PHOSPHOPANTETHEINE ADENYLYLTRANSFERASE"/>
    <property type="match status" value="1"/>
</dbReference>
<evidence type="ECO:0000256" key="2">
    <source>
        <dbReference type="ARBA" id="ARBA00005019"/>
    </source>
</evidence>
<evidence type="ECO:0000256" key="7">
    <source>
        <dbReference type="ARBA" id="ARBA00022840"/>
    </source>
</evidence>
<keyword evidence="6 10" id="KW-0547">Nucleotide-binding</keyword>
<comment type="function">
    <text evidence="1 10">Catalyzes the reversible adenylation of nicotinate mononucleotide (NaMN) to nicotinic acid adenine dinucleotide (NaAD).</text>
</comment>
<proteinExistence type="inferred from homology"/>
<evidence type="ECO:0000256" key="6">
    <source>
        <dbReference type="ARBA" id="ARBA00022741"/>
    </source>
</evidence>
<comment type="catalytic activity">
    <reaction evidence="9 10">
        <text>nicotinate beta-D-ribonucleotide + ATP + H(+) = deamido-NAD(+) + diphosphate</text>
        <dbReference type="Rhea" id="RHEA:22860"/>
        <dbReference type="ChEBI" id="CHEBI:15378"/>
        <dbReference type="ChEBI" id="CHEBI:30616"/>
        <dbReference type="ChEBI" id="CHEBI:33019"/>
        <dbReference type="ChEBI" id="CHEBI:57502"/>
        <dbReference type="ChEBI" id="CHEBI:58437"/>
        <dbReference type="EC" id="2.7.7.18"/>
    </reaction>
</comment>
<name>A0A285TJ36_9BACL</name>
<dbReference type="GO" id="GO:0009435">
    <property type="term" value="P:NAD+ biosynthetic process"/>
    <property type="evidence" value="ECO:0007669"/>
    <property type="project" value="UniProtKB-UniRule"/>
</dbReference>
<comment type="similarity">
    <text evidence="10">Belongs to the NadD family.</text>
</comment>
<keyword evidence="7 10" id="KW-0067">ATP-binding</keyword>
<evidence type="ECO:0000256" key="1">
    <source>
        <dbReference type="ARBA" id="ARBA00002324"/>
    </source>
</evidence>
<dbReference type="EMBL" id="OBMQ01000012">
    <property type="protein sequence ID" value="SOC20726.1"/>
    <property type="molecule type" value="Genomic_DNA"/>
</dbReference>
<evidence type="ECO:0000256" key="9">
    <source>
        <dbReference type="ARBA" id="ARBA00048721"/>
    </source>
</evidence>
<dbReference type="NCBIfam" id="TIGR00125">
    <property type="entry name" value="cyt_tran_rel"/>
    <property type="match status" value="1"/>
</dbReference>
<keyword evidence="4 10" id="KW-0808">Transferase</keyword>
<dbReference type="InterPro" id="IPR014729">
    <property type="entry name" value="Rossmann-like_a/b/a_fold"/>
</dbReference>
<dbReference type="Pfam" id="PF01467">
    <property type="entry name" value="CTP_transf_like"/>
    <property type="match status" value="1"/>
</dbReference>
<dbReference type="InterPro" id="IPR004821">
    <property type="entry name" value="Cyt_trans-like"/>
</dbReference>
<dbReference type="InterPro" id="IPR005248">
    <property type="entry name" value="NadD/NMNAT"/>
</dbReference>
<dbReference type="GO" id="GO:0004515">
    <property type="term" value="F:nicotinate-nucleotide adenylyltransferase activity"/>
    <property type="evidence" value="ECO:0007669"/>
    <property type="project" value="UniProtKB-UniRule"/>
</dbReference>
<keyword evidence="5 10" id="KW-0548">Nucleotidyltransferase</keyword>
<dbReference type="GO" id="GO:0005524">
    <property type="term" value="F:ATP binding"/>
    <property type="evidence" value="ECO:0007669"/>
    <property type="project" value="UniProtKB-KW"/>
</dbReference>
<dbReference type="RefSeq" id="WP_097074510.1">
    <property type="nucleotide sequence ID" value="NZ_OBMQ01000012.1"/>
</dbReference>
<dbReference type="UniPathway" id="UPA00253">
    <property type="reaction ID" value="UER00332"/>
</dbReference>
<evidence type="ECO:0000313" key="13">
    <source>
        <dbReference type="Proteomes" id="UP000219636"/>
    </source>
</evidence>
<comment type="pathway">
    <text evidence="2 10">Cofactor biosynthesis; NAD(+) biosynthesis; deamido-NAD(+) from nicotinate D-ribonucleotide: step 1/1.</text>
</comment>
<organism evidence="12 13">
    <name type="scientific">Ureibacillus xyleni</name>
    <dbReference type="NCBI Taxonomy" id="614648"/>
    <lineage>
        <taxon>Bacteria</taxon>
        <taxon>Bacillati</taxon>
        <taxon>Bacillota</taxon>
        <taxon>Bacilli</taxon>
        <taxon>Bacillales</taxon>
        <taxon>Caryophanaceae</taxon>
        <taxon>Ureibacillus</taxon>
    </lineage>
</organism>
<keyword evidence="3 10" id="KW-0662">Pyridine nucleotide biosynthesis</keyword>
<dbReference type="NCBIfam" id="NF000840">
    <property type="entry name" value="PRK00071.1-3"/>
    <property type="match status" value="1"/>
</dbReference>
<dbReference type="EC" id="2.7.7.18" evidence="10"/>
<evidence type="ECO:0000256" key="3">
    <source>
        <dbReference type="ARBA" id="ARBA00022642"/>
    </source>
</evidence>
<protein>
    <recommendedName>
        <fullName evidence="10">Probable nicotinate-nucleotide adenylyltransferase</fullName>
        <ecNumber evidence="10">2.7.7.18</ecNumber>
    </recommendedName>
    <alternativeName>
        <fullName evidence="10">Deamido-NAD(+) diphosphorylase</fullName>
    </alternativeName>
    <alternativeName>
        <fullName evidence="10">Deamido-NAD(+) pyrophosphorylase</fullName>
    </alternativeName>
    <alternativeName>
        <fullName evidence="10">Nicotinate mononucleotide adenylyltransferase</fullName>
        <shortName evidence="10">NaMN adenylyltransferase</shortName>
    </alternativeName>
</protein>
<keyword evidence="8 10" id="KW-0520">NAD</keyword>
<evidence type="ECO:0000256" key="10">
    <source>
        <dbReference type="HAMAP-Rule" id="MF_00244"/>
    </source>
</evidence>
<dbReference type="Gene3D" id="3.40.50.620">
    <property type="entry name" value="HUPs"/>
    <property type="match status" value="1"/>
</dbReference>
<gene>
    <name evidence="10" type="primary">nadD</name>
    <name evidence="12" type="ORF">SAMN05880501_11216</name>
</gene>
<evidence type="ECO:0000256" key="4">
    <source>
        <dbReference type="ARBA" id="ARBA00022679"/>
    </source>
</evidence>
<dbReference type="SUPFAM" id="SSF52374">
    <property type="entry name" value="Nucleotidylyl transferase"/>
    <property type="match status" value="1"/>
</dbReference>
<dbReference type="Proteomes" id="UP000219636">
    <property type="component" value="Unassembled WGS sequence"/>
</dbReference>
<evidence type="ECO:0000259" key="11">
    <source>
        <dbReference type="Pfam" id="PF01467"/>
    </source>
</evidence>
<feature type="domain" description="Cytidyltransferase-like" evidence="11">
    <location>
        <begin position="6"/>
        <end position="162"/>
    </location>
</feature>
<evidence type="ECO:0000256" key="8">
    <source>
        <dbReference type="ARBA" id="ARBA00023027"/>
    </source>
</evidence>
<keyword evidence="13" id="KW-1185">Reference proteome</keyword>
<dbReference type="HAMAP" id="MF_00244">
    <property type="entry name" value="NaMN_adenylyltr"/>
    <property type="match status" value="1"/>
</dbReference>
<dbReference type="PANTHER" id="PTHR39321">
    <property type="entry name" value="NICOTINATE-NUCLEOTIDE ADENYLYLTRANSFERASE-RELATED"/>
    <property type="match status" value="1"/>
</dbReference>
<sequence>MKKVGILGGTFNPPHIGHLIMANEAYDALQLDEVRFMPNAIAPHKQLIDDASMENRLRMVEIAIEPYEHFKMETIELEMGGISYTYQTMVELCKREPDVQFYFIIGGDMIDSLHSWHNIDELVQLVQFVGLKRPGTQSTTTYNITMVEAPQLNLSSTLIRNRLKNGGTLRFLLPDGVHDYIREEGLYGAG</sequence>
<dbReference type="NCBIfam" id="TIGR00482">
    <property type="entry name" value="nicotinate (nicotinamide) nucleotide adenylyltransferase"/>
    <property type="match status" value="1"/>
</dbReference>